<feature type="region of interest" description="Disordered" evidence="1">
    <location>
        <begin position="1"/>
        <end position="50"/>
    </location>
</feature>
<evidence type="ECO:0000313" key="2">
    <source>
        <dbReference type="EMBL" id="MCI26061.1"/>
    </source>
</evidence>
<evidence type="ECO:0000313" key="3">
    <source>
        <dbReference type="Proteomes" id="UP000265520"/>
    </source>
</evidence>
<protein>
    <submittedName>
        <fullName evidence="2">DNA mismatch repair protein MSH6-1</fullName>
    </submittedName>
</protein>
<accession>A0A392QNV1</accession>
<reference evidence="2 3" key="1">
    <citation type="journal article" date="2018" name="Front. Plant Sci.">
        <title>Red Clover (Trifolium pratense) and Zigzag Clover (T. medium) - A Picture of Genomic Similarities and Differences.</title>
        <authorList>
            <person name="Dluhosova J."/>
            <person name="Istvanek J."/>
            <person name="Nedelnik J."/>
            <person name="Repkova J."/>
        </authorList>
    </citation>
    <scope>NUCLEOTIDE SEQUENCE [LARGE SCALE GENOMIC DNA]</scope>
    <source>
        <strain evidence="3">cv. 10/8</strain>
        <tissue evidence="2">Leaf</tissue>
    </source>
</reference>
<dbReference type="AlphaFoldDB" id="A0A392QNV1"/>
<organism evidence="2 3">
    <name type="scientific">Trifolium medium</name>
    <dbReference type="NCBI Taxonomy" id="97028"/>
    <lineage>
        <taxon>Eukaryota</taxon>
        <taxon>Viridiplantae</taxon>
        <taxon>Streptophyta</taxon>
        <taxon>Embryophyta</taxon>
        <taxon>Tracheophyta</taxon>
        <taxon>Spermatophyta</taxon>
        <taxon>Magnoliopsida</taxon>
        <taxon>eudicotyledons</taxon>
        <taxon>Gunneridae</taxon>
        <taxon>Pentapetalae</taxon>
        <taxon>rosids</taxon>
        <taxon>fabids</taxon>
        <taxon>Fabales</taxon>
        <taxon>Fabaceae</taxon>
        <taxon>Papilionoideae</taxon>
        <taxon>50 kb inversion clade</taxon>
        <taxon>NPAAA clade</taxon>
        <taxon>Hologalegina</taxon>
        <taxon>IRL clade</taxon>
        <taxon>Trifolieae</taxon>
        <taxon>Trifolium</taxon>
    </lineage>
</organism>
<feature type="compositionally biased region" description="Basic and acidic residues" evidence="1">
    <location>
        <begin position="25"/>
        <end position="34"/>
    </location>
</feature>
<keyword evidence="3" id="KW-1185">Reference proteome</keyword>
<comment type="caution">
    <text evidence="2">The sequence shown here is derived from an EMBL/GenBank/DDBJ whole genome shotgun (WGS) entry which is preliminary data.</text>
</comment>
<proteinExistence type="predicted"/>
<feature type="compositionally biased region" description="Polar residues" evidence="1">
    <location>
        <begin position="1"/>
        <end position="10"/>
    </location>
</feature>
<sequence length="50" mass="5220">ENSNGKSSSKVEPKKRKLGGAAKPEPMKKSKSGKEVNGVVAVKLSPLEGQ</sequence>
<name>A0A392QNV1_9FABA</name>
<dbReference type="EMBL" id="LXQA010151075">
    <property type="protein sequence ID" value="MCI26061.1"/>
    <property type="molecule type" value="Genomic_DNA"/>
</dbReference>
<dbReference type="Proteomes" id="UP000265520">
    <property type="component" value="Unassembled WGS sequence"/>
</dbReference>
<feature type="non-terminal residue" evidence="2">
    <location>
        <position position="1"/>
    </location>
</feature>
<evidence type="ECO:0000256" key="1">
    <source>
        <dbReference type="SAM" id="MobiDB-lite"/>
    </source>
</evidence>